<evidence type="ECO:0000259" key="2">
    <source>
        <dbReference type="Pfam" id="PF14534"/>
    </source>
</evidence>
<dbReference type="EMBL" id="RHLK01000002">
    <property type="protein sequence ID" value="MVO98637.1"/>
    <property type="molecule type" value="Genomic_DNA"/>
</dbReference>
<comment type="caution">
    <text evidence="3">The sequence shown here is derived from an EMBL/GenBank/DDBJ whole genome shotgun (WGS) entry which is preliminary data.</text>
</comment>
<reference evidence="3 4" key="1">
    <citation type="journal article" date="2019" name="Microorganisms">
        <title>Paenibacillus lutrae sp. nov., A Chitinolytic Species Isolated from A River Otter in Castril Natural Park, Granada, Spain.</title>
        <authorList>
            <person name="Rodriguez M."/>
            <person name="Reina J.C."/>
            <person name="Bejar V."/>
            <person name="Llamas I."/>
        </authorList>
    </citation>
    <scope>NUCLEOTIDE SEQUENCE [LARGE SCALE GENOMIC DNA]</scope>
    <source>
        <strain evidence="3 4">N10</strain>
    </source>
</reference>
<dbReference type="PROSITE" id="PS51257">
    <property type="entry name" value="PROKAR_LIPOPROTEIN"/>
    <property type="match status" value="1"/>
</dbReference>
<proteinExistence type="predicted"/>
<dbReference type="InterPro" id="IPR032710">
    <property type="entry name" value="NTF2-like_dom_sf"/>
</dbReference>
<keyword evidence="4" id="KW-1185">Reference proteome</keyword>
<evidence type="ECO:0000256" key="1">
    <source>
        <dbReference type="SAM" id="SignalP"/>
    </source>
</evidence>
<feature type="chain" id="PRO_5031080319" evidence="1">
    <location>
        <begin position="19"/>
        <end position="185"/>
    </location>
</feature>
<protein>
    <submittedName>
        <fullName evidence="3">DUF4440 domain-containing protein</fullName>
    </submittedName>
</protein>
<sequence>MSKVVFFMLTLILLTSCASTGVEEFKLSNVAPQNVMAINSDSSAGQSTDQQDAAKAAENLGGKDLEKSILTMEMKMWDAFADGNAEKFLEVVANDAVMVVGGITETGADYAKFIPEIDVTSYKIEKFSTKVIHPNVVLTNYFVKIEAPNTDAAGTFNVSSLWKKTGIHWKLVFNQDARIYGEIPQ</sequence>
<dbReference type="InterPro" id="IPR027843">
    <property type="entry name" value="DUF4440"/>
</dbReference>
<dbReference type="RefSeq" id="WP_157333022.1">
    <property type="nucleotide sequence ID" value="NZ_RHLK01000002.1"/>
</dbReference>
<dbReference type="Gene3D" id="3.10.450.50">
    <property type="match status" value="1"/>
</dbReference>
<feature type="domain" description="DUF4440" evidence="2">
    <location>
        <begin position="69"/>
        <end position="171"/>
    </location>
</feature>
<dbReference type="Pfam" id="PF14534">
    <property type="entry name" value="DUF4440"/>
    <property type="match status" value="1"/>
</dbReference>
<dbReference type="OrthoDB" id="121974at2"/>
<keyword evidence="1" id="KW-0732">Signal</keyword>
<accession>A0A7X3FFI2</accession>
<evidence type="ECO:0000313" key="3">
    <source>
        <dbReference type="EMBL" id="MVO98637.1"/>
    </source>
</evidence>
<organism evidence="3 4">
    <name type="scientific">Paenibacillus lutrae</name>
    <dbReference type="NCBI Taxonomy" id="2078573"/>
    <lineage>
        <taxon>Bacteria</taxon>
        <taxon>Bacillati</taxon>
        <taxon>Bacillota</taxon>
        <taxon>Bacilli</taxon>
        <taxon>Bacillales</taxon>
        <taxon>Paenibacillaceae</taxon>
        <taxon>Paenibacillus</taxon>
    </lineage>
</organism>
<dbReference type="SUPFAM" id="SSF54427">
    <property type="entry name" value="NTF2-like"/>
    <property type="match status" value="1"/>
</dbReference>
<name>A0A7X3FFI2_9BACL</name>
<dbReference type="Proteomes" id="UP000490800">
    <property type="component" value="Unassembled WGS sequence"/>
</dbReference>
<gene>
    <name evidence="3" type="ORF">EDM21_03650</name>
</gene>
<feature type="signal peptide" evidence="1">
    <location>
        <begin position="1"/>
        <end position="18"/>
    </location>
</feature>
<evidence type="ECO:0000313" key="4">
    <source>
        <dbReference type="Proteomes" id="UP000490800"/>
    </source>
</evidence>
<dbReference type="AlphaFoldDB" id="A0A7X3FFI2"/>